<name>A0A226GYW2_9FLAO</name>
<dbReference type="EMBL" id="MUGW01000040">
    <property type="protein sequence ID" value="OXA86626.1"/>
    <property type="molecule type" value="Genomic_DNA"/>
</dbReference>
<comment type="caution">
    <text evidence="1">The sequence shown here is derived from an EMBL/GenBank/DDBJ whole genome shotgun (WGS) entry which is preliminary data.</text>
</comment>
<sequence>MKKIIYSLIITTLLMLLFLDRCTTQNISTNDFFKPKSYKNFKSLIEKPQSKSYEIVPLIGSFPILYDSLKNDYYVSNDKGLTKYNYLGNIIISDDLEKEKYTSVFDFANFIPYVFAENGVYDFSGNKLVYTKFSQILNSKNEIENTDFKILFEKYYNDAEMVVYDTDRNFDYRAQNYPMYFKIKNNWILLFSQKGDYRFTHSGSSLVENDTIGQIDFLNFPAKFADKKLIVLKDPKSGIYSTKQIGEKIDDDYLKMYTSQLLKEQKFDYQSSNSIELLSRKKDEYYLTGGYFNLPDWVSPSFINTAYYQITYNNEKLFFKEKAIKYFKDSKCKNDLYLYELPKHLRTKSKVAFLDYTINIGGYMNDSTGIVDPIIKNAGLYILKQKTNAKSTIKRSTASTPKPTTKY</sequence>
<reference evidence="1 2" key="1">
    <citation type="submission" date="2016-11" db="EMBL/GenBank/DDBJ databases">
        <title>Whole genomes of Flavobacteriaceae.</title>
        <authorList>
            <person name="Stine C."/>
            <person name="Li C."/>
            <person name="Tadesse D."/>
        </authorList>
    </citation>
    <scope>NUCLEOTIDE SEQUENCE [LARGE SCALE GENOMIC DNA]</scope>
    <source>
        <strain evidence="1 2">DSM 18292</strain>
    </source>
</reference>
<organism evidence="1 2">
    <name type="scientific">Flavobacterium hercynium</name>
    <dbReference type="NCBI Taxonomy" id="387094"/>
    <lineage>
        <taxon>Bacteria</taxon>
        <taxon>Pseudomonadati</taxon>
        <taxon>Bacteroidota</taxon>
        <taxon>Flavobacteriia</taxon>
        <taxon>Flavobacteriales</taxon>
        <taxon>Flavobacteriaceae</taxon>
        <taxon>Flavobacterium</taxon>
    </lineage>
</organism>
<dbReference type="Proteomes" id="UP000198345">
    <property type="component" value="Unassembled WGS sequence"/>
</dbReference>
<gene>
    <name evidence="1" type="ORF">B0A66_17660</name>
</gene>
<keyword evidence="2" id="KW-1185">Reference proteome</keyword>
<proteinExistence type="predicted"/>
<dbReference type="AlphaFoldDB" id="A0A226GYW2"/>
<protein>
    <submittedName>
        <fullName evidence="1">Uncharacterized protein</fullName>
    </submittedName>
</protein>
<dbReference type="RefSeq" id="WP_089051180.1">
    <property type="nucleotide sequence ID" value="NZ_FXTV01000008.1"/>
</dbReference>
<accession>A0A226GYW2</accession>
<dbReference type="OrthoDB" id="1231830at2"/>
<evidence type="ECO:0000313" key="2">
    <source>
        <dbReference type="Proteomes" id="UP000198345"/>
    </source>
</evidence>
<evidence type="ECO:0000313" key="1">
    <source>
        <dbReference type="EMBL" id="OXA86626.1"/>
    </source>
</evidence>